<dbReference type="SUPFAM" id="SSF103473">
    <property type="entry name" value="MFS general substrate transporter"/>
    <property type="match status" value="1"/>
</dbReference>
<evidence type="ECO:0000256" key="3">
    <source>
        <dbReference type="ARBA" id="ARBA00022448"/>
    </source>
</evidence>
<accession>A0ABY5VVK3</accession>
<name>A0ABY5VVK3_9ACTN</name>
<feature type="transmembrane region" description="Helical" evidence="9">
    <location>
        <begin position="61"/>
        <end position="83"/>
    </location>
</feature>
<feature type="transmembrane region" description="Helical" evidence="9">
    <location>
        <begin position="180"/>
        <end position="200"/>
    </location>
</feature>
<dbReference type="InterPro" id="IPR020846">
    <property type="entry name" value="MFS_dom"/>
</dbReference>
<organism evidence="11 12">
    <name type="scientific">Dactylosporangium fulvum</name>
    <dbReference type="NCBI Taxonomy" id="53359"/>
    <lineage>
        <taxon>Bacteria</taxon>
        <taxon>Bacillati</taxon>
        <taxon>Actinomycetota</taxon>
        <taxon>Actinomycetes</taxon>
        <taxon>Micromonosporales</taxon>
        <taxon>Micromonosporaceae</taxon>
        <taxon>Dactylosporangium</taxon>
    </lineage>
</organism>
<feature type="transmembrane region" description="Helical" evidence="9">
    <location>
        <begin position="454"/>
        <end position="477"/>
    </location>
</feature>
<keyword evidence="7 9" id="KW-0472">Membrane</keyword>
<keyword evidence="6 9" id="KW-1133">Transmembrane helix</keyword>
<evidence type="ECO:0000256" key="9">
    <source>
        <dbReference type="SAM" id="Phobius"/>
    </source>
</evidence>
<protein>
    <submittedName>
        <fullName evidence="11">Peptide MFS transporter</fullName>
    </submittedName>
</protein>
<gene>
    <name evidence="11" type="ORF">Dfulv_37735</name>
</gene>
<dbReference type="NCBIfam" id="TIGR00924">
    <property type="entry name" value="yjdL_sub1_fam"/>
    <property type="match status" value="1"/>
</dbReference>
<keyword evidence="3 8" id="KW-0813">Transport</keyword>
<keyword evidence="5 8" id="KW-0812">Transmembrane</keyword>
<proteinExistence type="inferred from homology"/>
<feature type="transmembrane region" description="Helical" evidence="9">
    <location>
        <begin position="154"/>
        <end position="174"/>
    </location>
</feature>
<dbReference type="PROSITE" id="PS50850">
    <property type="entry name" value="MFS"/>
    <property type="match status" value="1"/>
</dbReference>
<dbReference type="EMBL" id="CP073720">
    <property type="protein sequence ID" value="UWP80836.1"/>
    <property type="molecule type" value="Genomic_DNA"/>
</dbReference>
<dbReference type="CDD" id="cd17346">
    <property type="entry name" value="MFS_DtpA_like"/>
    <property type="match status" value="1"/>
</dbReference>
<feature type="transmembrane region" description="Helical" evidence="9">
    <location>
        <begin position="386"/>
        <end position="413"/>
    </location>
</feature>
<evidence type="ECO:0000256" key="1">
    <source>
        <dbReference type="ARBA" id="ARBA00004651"/>
    </source>
</evidence>
<evidence type="ECO:0000256" key="4">
    <source>
        <dbReference type="ARBA" id="ARBA00022475"/>
    </source>
</evidence>
<dbReference type="RefSeq" id="WP_259858599.1">
    <property type="nucleotide sequence ID" value="NZ_CP073720.1"/>
</dbReference>
<feature type="domain" description="Major facilitator superfamily (MFS) profile" evidence="10">
    <location>
        <begin position="1"/>
        <end position="478"/>
    </location>
</feature>
<reference evidence="11" key="1">
    <citation type="submission" date="2021-04" db="EMBL/GenBank/DDBJ databases">
        <authorList>
            <person name="Hartkoorn R.C."/>
            <person name="Beaudoing E."/>
            <person name="Hot D."/>
        </authorList>
    </citation>
    <scope>NUCLEOTIDE SEQUENCE</scope>
    <source>
        <strain evidence="11">NRRL B-16292</strain>
    </source>
</reference>
<keyword evidence="12" id="KW-1185">Reference proteome</keyword>
<feature type="transmembrane region" description="Helical" evidence="9">
    <location>
        <begin position="327"/>
        <end position="347"/>
    </location>
</feature>
<dbReference type="Gene3D" id="1.20.1250.20">
    <property type="entry name" value="MFS general substrate transporter like domains"/>
    <property type="match status" value="1"/>
</dbReference>
<dbReference type="InterPro" id="IPR005279">
    <property type="entry name" value="Dipep/tripep_permease"/>
</dbReference>
<evidence type="ECO:0000256" key="5">
    <source>
        <dbReference type="ARBA" id="ARBA00022692"/>
    </source>
</evidence>
<evidence type="ECO:0000256" key="2">
    <source>
        <dbReference type="ARBA" id="ARBA00005982"/>
    </source>
</evidence>
<feature type="transmembrane region" description="Helical" evidence="9">
    <location>
        <begin position="32"/>
        <end position="49"/>
    </location>
</feature>
<feature type="transmembrane region" description="Helical" evidence="9">
    <location>
        <begin position="359"/>
        <end position="380"/>
    </location>
</feature>
<evidence type="ECO:0000313" key="11">
    <source>
        <dbReference type="EMBL" id="UWP80836.1"/>
    </source>
</evidence>
<dbReference type="PROSITE" id="PS01023">
    <property type="entry name" value="PTR2_2"/>
    <property type="match status" value="1"/>
</dbReference>
<keyword evidence="4" id="KW-1003">Cell membrane</keyword>
<dbReference type="Proteomes" id="UP001059617">
    <property type="component" value="Chromosome"/>
</dbReference>
<evidence type="ECO:0000259" key="10">
    <source>
        <dbReference type="PROSITE" id="PS50850"/>
    </source>
</evidence>
<dbReference type="InterPro" id="IPR036259">
    <property type="entry name" value="MFS_trans_sf"/>
</dbReference>
<dbReference type="InterPro" id="IPR050171">
    <property type="entry name" value="MFS_Transporters"/>
</dbReference>
<dbReference type="InterPro" id="IPR000109">
    <property type="entry name" value="POT_fam"/>
</dbReference>
<feature type="transmembrane region" description="Helical" evidence="9">
    <location>
        <begin position="282"/>
        <end position="299"/>
    </location>
</feature>
<dbReference type="PANTHER" id="PTHR23517">
    <property type="entry name" value="RESISTANCE PROTEIN MDTM, PUTATIVE-RELATED-RELATED"/>
    <property type="match status" value="1"/>
</dbReference>
<evidence type="ECO:0000256" key="8">
    <source>
        <dbReference type="RuleBase" id="RU003755"/>
    </source>
</evidence>
<dbReference type="PANTHER" id="PTHR23517:SF15">
    <property type="entry name" value="PROTON-DEPENDENT OLIGOPEPTIDE FAMILY TRANSPORT PROTEIN"/>
    <property type="match status" value="1"/>
</dbReference>
<evidence type="ECO:0000313" key="12">
    <source>
        <dbReference type="Proteomes" id="UP001059617"/>
    </source>
</evidence>
<reference evidence="11" key="2">
    <citation type="submission" date="2022-09" db="EMBL/GenBank/DDBJ databases">
        <title>Biosynthetic gene clusters of Dactylosporangioum fulvum.</title>
        <authorList>
            <person name="Caradec T."/>
        </authorList>
    </citation>
    <scope>NUCLEOTIDE SEQUENCE</scope>
    <source>
        <strain evidence="11">NRRL B-16292</strain>
    </source>
</reference>
<comment type="subcellular location">
    <subcellularLocation>
        <location evidence="1">Cell membrane</location>
        <topology evidence="1">Multi-pass membrane protein</topology>
    </subcellularLocation>
    <subcellularLocation>
        <location evidence="8">Membrane</location>
        <topology evidence="8">Multi-pass membrane protein</topology>
    </subcellularLocation>
</comment>
<sequence length="485" mass="50637">MGRQVVTGDTRSFFGQPRVLANLFGVELWERFSFYGMQGILLIYLYYSVRDGGLGIDQHTATSIVGAYGGSVYLATILGAWVADRLVAPERVLFGSAVVVMAGHVALALLPGIGGVATGLALVAIGSGGLKATATSLVGSLYTPDDPRRDAGFALFYLGVNVGALAGPLATGLLQQRLGFHYGFGLAAIGMAAGLTQYAFGRRRLAGTARQVPDPLPRSRLPFVAAGAVAVAAAAVAVVVTGILPAARLATAVVVLSAAAAVTSFVVILTGRAVTGAERRRMVAFIPMFLASAVFWSLYQQQFTVVTIYSDQRLDRRVLGWEMPVSWVQSINPVFVILLSGVFAALWTRLGDRQPSTPVKFTAGTVLMGIAFLLFLPLAGGGPHSAPLLALAGILLVFTVAELLLSPVGLALATKVAPAAFRTQTVALFFLSVALGTAMSGVLARHYSSDHETVYFGVLGTVAIAFGGVLAALTPLIRRLMGGVR</sequence>
<dbReference type="InterPro" id="IPR018456">
    <property type="entry name" value="PTR2_symporter_CS"/>
</dbReference>
<comment type="similarity">
    <text evidence="2 8">Belongs to the major facilitator superfamily. Proton-dependent oligopeptide transporter (POT/PTR) (TC 2.A.17) family.</text>
</comment>
<evidence type="ECO:0000256" key="7">
    <source>
        <dbReference type="ARBA" id="ARBA00023136"/>
    </source>
</evidence>
<feature type="transmembrane region" description="Helical" evidence="9">
    <location>
        <begin position="119"/>
        <end position="142"/>
    </location>
</feature>
<dbReference type="Pfam" id="PF00854">
    <property type="entry name" value="PTR2"/>
    <property type="match status" value="1"/>
</dbReference>
<feature type="transmembrane region" description="Helical" evidence="9">
    <location>
        <begin position="249"/>
        <end position="270"/>
    </location>
</feature>
<feature type="transmembrane region" description="Helical" evidence="9">
    <location>
        <begin position="92"/>
        <end position="113"/>
    </location>
</feature>
<feature type="transmembrane region" description="Helical" evidence="9">
    <location>
        <begin position="425"/>
        <end position="448"/>
    </location>
</feature>
<feature type="transmembrane region" description="Helical" evidence="9">
    <location>
        <begin position="221"/>
        <end position="243"/>
    </location>
</feature>
<evidence type="ECO:0000256" key="6">
    <source>
        <dbReference type="ARBA" id="ARBA00022989"/>
    </source>
</evidence>